<proteinExistence type="predicted"/>
<reference evidence="2" key="1">
    <citation type="submission" date="2022-11" db="UniProtKB">
        <authorList>
            <consortium name="WormBaseParasite"/>
        </authorList>
    </citation>
    <scope>IDENTIFICATION</scope>
</reference>
<keyword evidence="1" id="KW-1185">Reference proteome</keyword>
<dbReference type="WBParaSite" id="nRc.2.0.1.t29805-RA">
    <property type="protein sequence ID" value="nRc.2.0.1.t29805-RA"/>
    <property type="gene ID" value="nRc.2.0.1.g29805"/>
</dbReference>
<sequence length="82" mass="9239">MQKAFRGRGGVWYEDANSLTDLMFADDKTIFTNTDAEVTDILYDFTRNTQSYGLRINADKTKVLMTDESLASVHLDGIQIGQ</sequence>
<dbReference type="Proteomes" id="UP000887565">
    <property type="component" value="Unplaced"/>
</dbReference>
<evidence type="ECO:0000313" key="1">
    <source>
        <dbReference type="Proteomes" id="UP000887565"/>
    </source>
</evidence>
<organism evidence="1 2">
    <name type="scientific">Romanomermis culicivorax</name>
    <name type="common">Nematode worm</name>
    <dbReference type="NCBI Taxonomy" id="13658"/>
    <lineage>
        <taxon>Eukaryota</taxon>
        <taxon>Metazoa</taxon>
        <taxon>Ecdysozoa</taxon>
        <taxon>Nematoda</taxon>
        <taxon>Enoplea</taxon>
        <taxon>Dorylaimia</taxon>
        <taxon>Mermithida</taxon>
        <taxon>Mermithoidea</taxon>
        <taxon>Mermithidae</taxon>
        <taxon>Romanomermis</taxon>
    </lineage>
</organism>
<protein>
    <submittedName>
        <fullName evidence="2">Reverse transcriptase domain-containing protein</fullName>
    </submittedName>
</protein>
<dbReference type="AlphaFoldDB" id="A0A915JTX5"/>
<name>A0A915JTX5_ROMCU</name>
<accession>A0A915JTX5</accession>
<evidence type="ECO:0000313" key="2">
    <source>
        <dbReference type="WBParaSite" id="nRc.2.0.1.t29805-RA"/>
    </source>
</evidence>